<proteinExistence type="predicted"/>
<dbReference type="EMBL" id="VUOC01000004">
    <property type="protein sequence ID" value="KAA2239606.1"/>
    <property type="molecule type" value="Genomic_DNA"/>
</dbReference>
<evidence type="ECO:0000313" key="1">
    <source>
        <dbReference type="EMBL" id="KAA2239606.1"/>
    </source>
</evidence>
<evidence type="ECO:0000313" key="2">
    <source>
        <dbReference type="Proteomes" id="UP000324611"/>
    </source>
</evidence>
<organism evidence="1 2">
    <name type="scientific">Chitinophaga agrisoli</name>
    <dbReference type="NCBI Taxonomy" id="2607653"/>
    <lineage>
        <taxon>Bacteria</taxon>
        <taxon>Pseudomonadati</taxon>
        <taxon>Bacteroidota</taxon>
        <taxon>Chitinophagia</taxon>
        <taxon>Chitinophagales</taxon>
        <taxon>Chitinophagaceae</taxon>
        <taxon>Chitinophaga</taxon>
    </lineage>
</organism>
<name>A0A5B2VM80_9BACT</name>
<dbReference type="AlphaFoldDB" id="A0A5B2VM80"/>
<reference evidence="1 2" key="1">
    <citation type="submission" date="2019-09" db="EMBL/GenBank/DDBJ databases">
        <title>Chitinophaga ginsengihumi sp. nov., isolated from soil of ginseng rhizosphere.</title>
        <authorList>
            <person name="Lee J."/>
        </authorList>
    </citation>
    <scope>NUCLEOTIDE SEQUENCE [LARGE SCALE GENOMIC DNA]</scope>
    <source>
        <strain evidence="1 2">BN140078</strain>
    </source>
</reference>
<dbReference type="Proteomes" id="UP000324611">
    <property type="component" value="Unassembled WGS sequence"/>
</dbReference>
<protein>
    <submittedName>
        <fullName evidence="1">Uncharacterized protein</fullName>
    </submittedName>
</protein>
<gene>
    <name evidence="1" type="ORF">F0L74_25785</name>
</gene>
<sequence length="728" mass="80950">MANDQHILQAPEQLTFMHECLPQLMAGEYTISATVSVNVTGAQPGDFETATKNVWVGAPRFALEEAAVYAMYPPKDLTGHFETTLPQIVFNRRTLPWERTIDGAPHSTTAFRLNNPDRHAPWMALLLLSEDELKDTIRSKKSLQDPGTDVFIPEISKLAPWENIATEYDVIDIPLPLFKQVAPSKEDLPYLAHVRKVDVNESKDRAAIGDDGYFATLIGNRLPVRAADPSSALRNTVLLVSLEGYQNYFNTNQYIENKGKNKVRLVVLQSWSFTIAAGKNFRELCEGLHVSPFKMNYPAKTDDTLKQSYNYGYTLLPHITRNGAQTYSWYRGPFNPNFLPADPKTRIFKTADAALRFDHQTGLMDISYAAAWQLGRLLALKDKTFSTALYQWKLQGKRKVVNTAGQQQISNLFPQQLSAAATPMEEKMKTFLASHYNMEKSFDATPVPFTNDPAAIQQQLDNIAGSENAAPEIPQTITDWLGKLFLLEGVPVNYLIPHEDYLISREGDTVAKEAVGTFYIDYEWIEALLGGALSIVASDDSVALLNMLKDGRFLPANIIVNKKNAPFIPSGEGQAVPLPATITGHITGYFIRSQLIAGWKGIKIFAKDDTGAWMEHPLKIERLADDIQLCVFAGKVQQLQFIQPPEGIHFAVDANGNAYQKTLRDTAGNIGQTTVPLPCSNGVFDLKTIATAIAEKGTPALTSADLAFQLLESPIIYTLNIFDNWHHE</sequence>
<keyword evidence="2" id="KW-1185">Reference proteome</keyword>
<dbReference type="RefSeq" id="WP_149840785.1">
    <property type="nucleotide sequence ID" value="NZ_VUOC01000004.1"/>
</dbReference>
<reference evidence="1 2" key="2">
    <citation type="submission" date="2019-09" db="EMBL/GenBank/DDBJ databases">
        <authorList>
            <person name="Jin C."/>
        </authorList>
    </citation>
    <scope>NUCLEOTIDE SEQUENCE [LARGE SCALE GENOMIC DNA]</scope>
    <source>
        <strain evidence="1 2">BN140078</strain>
    </source>
</reference>
<comment type="caution">
    <text evidence="1">The sequence shown here is derived from an EMBL/GenBank/DDBJ whole genome shotgun (WGS) entry which is preliminary data.</text>
</comment>
<accession>A0A5B2VM80</accession>